<accession>A0ABY5HWQ5</accession>
<dbReference type="EMBL" id="CP038802">
    <property type="protein sequence ID" value="UTY28620.1"/>
    <property type="molecule type" value="Genomic_DNA"/>
</dbReference>
<reference evidence="2" key="1">
    <citation type="submission" date="2019-04" db="EMBL/GenBank/DDBJ databases">
        <title>Whole genome sequencing of oral phylogroup 2 treponemes.</title>
        <authorList>
            <person name="Chan Y."/>
            <person name="Zeng H.H."/>
            <person name="Yu X.L."/>
            <person name="Leung W.K."/>
            <person name="Watt R.M."/>
        </authorList>
    </citation>
    <scope>NUCLEOTIDE SEQUENCE</scope>
    <source>
        <strain evidence="2">OMZ 847</strain>
    </source>
</reference>
<gene>
    <name evidence="2" type="ORF">E4N76_06150</name>
</gene>
<evidence type="ECO:0008006" key="4">
    <source>
        <dbReference type="Google" id="ProtNLM"/>
    </source>
</evidence>
<feature type="chain" id="PRO_5045857926" description="Lipoprotein" evidence="1">
    <location>
        <begin position="20"/>
        <end position="215"/>
    </location>
</feature>
<feature type="signal peptide" evidence="1">
    <location>
        <begin position="1"/>
        <end position="19"/>
    </location>
</feature>
<evidence type="ECO:0000256" key="1">
    <source>
        <dbReference type="SAM" id="SignalP"/>
    </source>
</evidence>
<sequence length="215" mass="24522">MKKFSILVLVVILCLTCTGCIDIVQHITCLPDGSEQNTIKITVSKLIFEMAGSLSNEDKNYEEFFNDKEIKELIDIPKLSPFSAKLSKINDPIDLGYLIDMNINYNDKNILKKINSQDAIDFIPKYTGEKAIINLTSFSEKSNESPNKDEAMALLATGKYRLLISKSCIKNISKVVLKNDKEELDYTFLDLYDQFLIEIPIPILFSERVVLEIYF</sequence>
<keyword evidence="1" id="KW-0732">Signal</keyword>
<proteinExistence type="predicted"/>
<protein>
    <recommendedName>
        <fullName evidence="4">Lipoprotein</fullName>
    </recommendedName>
</protein>
<dbReference type="RefSeq" id="WP_255806399.1">
    <property type="nucleotide sequence ID" value="NZ_CP038802.1"/>
</dbReference>
<evidence type="ECO:0000313" key="3">
    <source>
        <dbReference type="Proteomes" id="UP001059401"/>
    </source>
</evidence>
<keyword evidence="3" id="KW-1185">Reference proteome</keyword>
<dbReference type="Proteomes" id="UP001059401">
    <property type="component" value="Chromosome"/>
</dbReference>
<evidence type="ECO:0000313" key="2">
    <source>
        <dbReference type="EMBL" id="UTY28620.1"/>
    </source>
</evidence>
<name>A0ABY5HWQ5_9SPIR</name>
<organism evidence="2 3">
    <name type="scientific">Treponema putidum</name>
    <dbReference type="NCBI Taxonomy" id="221027"/>
    <lineage>
        <taxon>Bacteria</taxon>
        <taxon>Pseudomonadati</taxon>
        <taxon>Spirochaetota</taxon>
        <taxon>Spirochaetia</taxon>
        <taxon>Spirochaetales</taxon>
        <taxon>Treponemataceae</taxon>
        <taxon>Treponema</taxon>
    </lineage>
</organism>